<reference evidence="1" key="1">
    <citation type="submission" date="2022-12" db="EMBL/GenBank/DDBJ databases">
        <title>Reference genome sequencing for broad-spectrum identification of bacterial and archaeal isolates by mass spectrometry.</title>
        <authorList>
            <person name="Sekiguchi Y."/>
            <person name="Tourlousse D.M."/>
        </authorList>
    </citation>
    <scope>NUCLEOTIDE SEQUENCE</scope>
    <source>
        <strain evidence="1">ASRB1</strain>
    </source>
</reference>
<comment type="caution">
    <text evidence="1">The sequence shown here is derived from an EMBL/GenBank/DDBJ whole genome shotgun (WGS) entry which is preliminary data.</text>
</comment>
<dbReference type="Proteomes" id="UP001144372">
    <property type="component" value="Unassembled WGS sequence"/>
</dbReference>
<accession>A0A9W6D156</accession>
<proteinExistence type="predicted"/>
<gene>
    <name evidence="1" type="ORF">DAMNIGENAA_16250</name>
</gene>
<evidence type="ECO:0000313" key="1">
    <source>
        <dbReference type="EMBL" id="GLI34192.1"/>
    </source>
</evidence>
<dbReference type="AlphaFoldDB" id="A0A9W6D156"/>
<dbReference type="EMBL" id="BSDR01000001">
    <property type="protein sequence ID" value="GLI34192.1"/>
    <property type="molecule type" value="Genomic_DNA"/>
</dbReference>
<keyword evidence="2" id="KW-1185">Reference proteome</keyword>
<evidence type="ECO:0000313" key="2">
    <source>
        <dbReference type="Proteomes" id="UP001144372"/>
    </source>
</evidence>
<sequence>MVEQIARPSSDIFMEALFGSQNGSDSHEDVLDCHVVGNGVEVGSYVE</sequence>
<name>A0A9W6D156_9BACT</name>
<organism evidence="1 2">
    <name type="scientific">Desulforhabdus amnigena</name>
    <dbReference type="NCBI Taxonomy" id="40218"/>
    <lineage>
        <taxon>Bacteria</taxon>
        <taxon>Pseudomonadati</taxon>
        <taxon>Thermodesulfobacteriota</taxon>
        <taxon>Syntrophobacteria</taxon>
        <taxon>Syntrophobacterales</taxon>
        <taxon>Syntrophobacteraceae</taxon>
        <taxon>Desulforhabdus</taxon>
    </lineage>
</organism>
<protein>
    <submittedName>
        <fullName evidence="1">Uncharacterized protein</fullName>
    </submittedName>
</protein>